<name>B3RYQ9_TRIAD</name>
<evidence type="ECO:0000256" key="4">
    <source>
        <dbReference type="ARBA" id="ARBA00022741"/>
    </source>
</evidence>
<accession>B3RYQ9</accession>
<dbReference type="OMA" id="QPASYCG"/>
<dbReference type="GO" id="GO:0030956">
    <property type="term" value="C:glutamyl-tRNA(Gln) amidotransferase complex"/>
    <property type="evidence" value="ECO:0000318"/>
    <property type="project" value="GO_Central"/>
</dbReference>
<dbReference type="Proteomes" id="UP000009022">
    <property type="component" value="Unassembled WGS sequence"/>
</dbReference>
<dbReference type="KEGG" id="tad:TRIADDRAFT_25932"/>
<dbReference type="PANTHER" id="PTHR11895:SF7">
    <property type="entry name" value="GLUTAMYL-TRNA(GLN) AMIDOTRANSFERASE SUBUNIT A, MITOCHONDRIAL"/>
    <property type="match status" value="1"/>
</dbReference>
<feature type="domain" description="Amidase" evidence="8">
    <location>
        <begin position="8"/>
        <end position="466"/>
    </location>
</feature>
<feature type="non-terminal residue" evidence="9">
    <location>
        <position position="1"/>
    </location>
</feature>
<dbReference type="AlphaFoldDB" id="B3RYQ9"/>
<evidence type="ECO:0000259" key="8">
    <source>
        <dbReference type="Pfam" id="PF01425"/>
    </source>
</evidence>
<dbReference type="InParanoid" id="B3RYQ9"/>
<dbReference type="PROSITE" id="PS00571">
    <property type="entry name" value="AMIDASES"/>
    <property type="match status" value="1"/>
</dbReference>
<reference evidence="9 10" key="1">
    <citation type="journal article" date="2008" name="Nature">
        <title>The Trichoplax genome and the nature of placozoans.</title>
        <authorList>
            <person name="Srivastava M."/>
            <person name="Begovic E."/>
            <person name="Chapman J."/>
            <person name="Putnam N.H."/>
            <person name="Hellsten U."/>
            <person name="Kawashima T."/>
            <person name="Kuo A."/>
            <person name="Mitros T."/>
            <person name="Salamov A."/>
            <person name="Carpenter M.L."/>
            <person name="Signorovitch A.Y."/>
            <person name="Moreno M.A."/>
            <person name="Kamm K."/>
            <person name="Grimwood J."/>
            <person name="Schmutz J."/>
            <person name="Shapiro H."/>
            <person name="Grigoriev I.V."/>
            <person name="Buss L.W."/>
            <person name="Schierwater B."/>
            <person name="Dellaporta S.L."/>
            <person name="Rokhsar D.S."/>
        </authorList>
    </citation>
    <scope>NUCLEOTIDE SEQUENCE [LARGE SCALE GENOMIC DNA]</scope>
    <source>
        <strain evidence="9 10">Grell-BS-1999</strain>
    </source>
</reference>
<keyword evidence="4" id="KW-0547">Nucleotide-binding</keyword>
<dbReference type="RefSeq" id="XP_002112975.1">
    <property type="nucleotide sequence ID" value="XM_002112939.1"/>
</dbReference>
<dbReference type="InterPro" id="IPR000120">
    <property type="entry name" value="Amidase"/>
</dbReference>
<dbReference type="CTD" id="6753741"/>
<comment type="catalytic activity">
    <reaction evidence="7">
        <text>L-glutamyl-tRNA(Gln) + L-glutamine + ATP + H2O = L-glutaminyl-tRNA(Gln) + L-glutamate + ADP + phosphate + H(+)</text>
        <dbReference type="Rhea" id="RHEA:17521"/>
        <dbReference type="Rhea" id="RHEA-COMP:9681"/>
        <dbReference type="Rhea" id="RHEA-COMP:9684"/>
        <dbReference type="ChEBI" id="CHEBI:15377"/>
        <dbReference type="ChEBI" id="CHEBI:15378"/>
        <dbReference type="ChEBI" id="CHEBI:29985"/>
        <dbReference type="ChEBI" id="CHEBI:30616"/>
        <dbReference type="ChEBI" id="CHEBI:43474"/>
        <dbReference type="ChEBI" id="CHEBI:58359"/>
        <dbReference type="ChEBI" id="CHEBI:78520"/>
        <dbReference type="ChEBI" id="CHEBI:78521"/>
        <dbReference type="ChEBI" id="CHEBI:456216"/>
        <dbReference type="EC" id="6.3.5.7"/>
    </reaction>
</comment>
<dbReference type="Gene3D" id="3.90.1300.10">
    <property type="entry name" value="Amidase signature (AS) domain"/>
    <property type="match status" value="1"/>
</dbReference>
<dbReference type="HAMAP" id="MF_00120">
    <property type="entry name" value="GatA"/>
    <property type="match status" value="1"/>
</dbReference>
<keyword evidence="3" id="KW-0436">Ligase</keyword>
<evidence type="ECO:0000256" key="2">
    <source>
        <dbReference type="ARBA" id="ARBA00012739"/>
    </source>
</evidence>
<dbReference type="PANTHER" id="PTHR11895">
    <property type="entry name" value="TRANSAMIDASE"/>
    <property type="match status" value="1"/>
</dbReference>
<dbReference type="InterPro" id="IPR023631">
    <property type="entry name" value="Amidase_dom"/>
</dbReference>
<organism evidence="9 10">
    <name type="scientific">Trichoplax adhaerens</name>
    <name type="common">Trichoplax reptans</name>
    <dbReference type="NCBI Taxonomy" id="10228"/>
    <lineage>
        <taxon>Eukaryota</taxon>
        <taxon>Metazoa</taxon>
        <taxon>Placozoa</taxon>
        <taxon>Uniplacotomia</taxon>
        <taxon>Trichoplacea</taxon>
        <taxon>Trichoplacidae</taxon>
        <taxon>Trichoplax</taxon>
    </lineage>
</organism>
<proteinExistence type="inferred from homology"/>
<dbReference type="SUPFAM" id="SSF75304">
    <property type="entry name" value="Amidase signature (AS) enzymes"/>
    <property type="match status" value="1"/>
</dbReference>
<dbReference type="FunCoup" id="B3RYQ9">
    <property type="interactions" value="1118"/>
</dbReference>
<dbReference type="eggNOG" id="KOG1211">
    <property type="taxonomic scope" value="Eukaryota"/>
</dbReference>
<evidence type="ECO:0000313" key="9">
    <source>
        <dbReference type="EMBL" id="EDV25085.1"/>
    </source>
</evidence>
<dbReference type="GeneID" id="6753741"/>
<keyword evidence="10" id="KW-1185">Reference proteome</keyword>
<dbReference type="InterPro" id="IPR004412">
    <property type="entry name" value="GatA"/>
</dbReference>
<dbReference type="PhylomeDB" id="B3RYQ9"/>
<keyword evidence="6" id="KW-0648">Protein biosynthesis</keyword>
<evidence type="ECO:0000256" key="5">
    <source>
        <dbReference type="ARBA" id="ARBA00022840"/>
    </source>
</evidence>
<dbReference type="STRING" id="10228.B3RYQ9"/>
<comment type="similarity">
    <text evidence="1">Belongs to the amidase family. GatA subfamily.</text>
</comment>
<dbReference type="GO" id="GO:0070681">
    <property type="term" value="P:glutaminyl-tRNAGln biosynthesis via transamidation"/>
    <property type="evidence" value="ECO:0000318"/>
    <property type="project" value="GO_Central"/>
</dbReference>
<dbReference type="InterPro" id="IPR036928">
    <property type="entry name" value="AS_sf"/>
</dbReference>
<evidence type="ECO:0000256" key="7">
    <source>
        <dbReference type="ARBA" id="ARBA00047407"/>
    </source>
</evidence>
<dbReference type="OrthoDB" id="421993at2759"/>
<evidence type="ECO:0000256" key="6">
    <source>
        <dbReference type="ARBA" id="ARBA00022917"/>
    </source>
</evidence>
<sequence>LREGQLTVSELCSSCLAIADKYNAFVYNTDQNIITEQIKASEERLRKGQPLGPLDGIPFAVKDNFSTKGIKTTCASRTLFEYVPPLNATVVQRLLDQGGILIGKTNLDEFAMGTANAISEFGPALNPWPLEDSTDKSQRYLAGGSSGGSAAAVAAGMSLVALGSDTGGSVRLPAAWCGLAGLKPTYGRLSRYGLIPLASSFDAPGIVARSVQDIKLVYEIVAGHDPKDATSSRRPIKCQDHQLEESANVADKPLSMFTIGIAKEHHIAELDKEILESWSETTEMLESLGARIVQISLPHSYLVMPCYIVLTSVEVSSNMARYDGLQYGYRSANGETTDEVYGQSREEGFGPAVRRRILAGTYFSLRSNRGRYLEQAQKVRRLILNDYKNAFGNGIDMILSPSVLTVADAVRPYEEQNIVESLHHDFYLAGANLAGIPSLVIPTKTAKKGLPISMSLVAPSFRENRLFDVGCILENELGFISS</sequence>
<dbReference type="Pfam" id="PF01425">
    <property type="entry name" value="Amidase"/>
    <property type="match status" value="1"/>
</dbReference>
<dbReference type="InterPro" id="IPR020556">
    <property type="entry name" value="Amidase_CS"/>
</dbReference>
<evidence type="ECO:0000256" key="3">
    <source>
        <dbReference type="ARBA" id="ARBA00022598"/>
    </source>
</evidence>
<evidence type="ECO:0000313" key="10">
    <source>
        <dbReference type="Proteomes" id="UP000009022"/>
    </source>
</evidence>
<dbReference type="GO" id="GO:0005739">
    <property type="term" value="C:mitochondrion"/>
    <property type="evidence" value="ECO:0000318"/>
    <property type="project" value="GO_Central"/>
</dbReference>
<protein>
    <recommendedName>
        <fullName evidence="2">glutaminyl-tRNA synthase (glutamine-hydrolyzing)</fullName>
        <ecNumber evidence="2">6.3.5.7</ecNumber>
    </recommendedName>
</protein>
<dbReference type="HOGENOM" id="CLU_009600_7_6_1"/>
<keyword evidence="5" id="KW-0067">ATP-binding</keyword>
<dbReference type="GO" id="GO:0032543">
    <property type="term" value="P:mitochondrial translation"/>
    <property type="evidence" value="ECO:0000318"/>
    <property type="project" value="GO_Central"/>
</dbReference>
<dbReference type="EMBL" id="DS985245">
    <property type="protein sequence ID" value="EDV25085.1"/>
    <property type="molecule type" value="Genomic_DNA"/>
</dbReference>
<evidence type="ECO:0000256" key="1">
    <source>
        <dbReference type="ARBA" id="ARBA00008069"/>
    </source>
</evidence>
<dbReference type="EC" id="6.3.5.7" evidence="2"/>
<dbReference type="GO" id="GO:0050567">
    <property type="term" value="F:glutaminyl-tRNA synthase (glutamine-hydrolyzing) activity"/>
    <property type="evidence" value="ECO:0007669"/>
    <property type="project" value="UniProtKB-EC"/>
</dbReference>
<gene>
    <name evidence="9" type="ORF">TRIADDRAFT_25932</name>
</gene>
<dbReference type="GO" id="GO:0005524">
    <property type="term" value="F:ATP binding"/>
    <property type="evidence" value="ECO:0007669"/>
    <property type="project" value="UniProtKB-KW"/>
</dbReference>